<sequence length="215" mass="23484">MASLYRFLIVALALTATAPAWLEGIGRAWVPLDTQADLLLALVMLWAAAGSLLKGIEPPAWLKGFASLYVWIGAGARWALEGASGLLDGPRIWGIPVSLTTRILLPALVALDFLLFDTHRRYSWHYTLTWMTYLPCYLAFVLVRAAIWPTAGAGTGPQSLVSPYPYPGLNLQTLGWERLSVNAAEYLVVCFAAGLALFLIDRILPARTGLSVSRR</sequence>
<keyword evidence="1" id="KW-0472">Membrane</keyword>
<evidence type="ECO:0000313" key="3">
    <source>
        <dbReference type="Proteomes" id="UP001321766"/>
    </source>
</evidence>
<feature type="transmembrane region" description="Helical" evidence="1">
    <location>
        <begin position="128"/>
        <end position="147"/>
    </location>
</feature>
<gene>
    <name evidence="2" type="ORF">KIM372_13960</name>
</gene>
<reference evidence="2 3" key="1">
    <citation type="journal article" date="2023" name="Microbiol. Spectr.">
        <title>Symbiosis of Carpenter Bees with Uncharacterized Lactic Acid Bacteria Showing NAD Auxotrophy.</title>
        <authorList>
            <person name="Kawasaki S."/>
            <person name="Ozawa K."/>
            <person name="Mori T."/>
            <person name="Yamamoto A."/>
            <person name="Ito M."/>
            <person name="Ohkuma M."/>
            <person name="Sakamoto M."/>
            <person name="Matsutani M."/>
        </authorList>
    </citation>
    <scope>NUCLEOTIDE SEQUENCE [LARGE SCALE GENOMIC DNA]</scope>
    <source>
        <strain evidence="2 3">Kim37-2</strain>
    </source>
</reference>
<feature type="transmembrane region" description="Helical" evidence="1">
    <location>
        <begin position="38"/>
        <end position="53"/>
    </location>
</feature>
<proteinExistence type="predicted"/>
<protein>
    <submittedName>
        <fullName evidence="2">Uncharacterized protein</fullName>
    </submittedName>
</protein>
<accession>A0ABN6SBK7</accession>
<keyword evidence="1" id="KW-0812">Transmembrane</keyword>
<organism evidence="2 3">
    <name type="scientific">Bombiscardovia nodaiensis</name>
    <dbReference type="NCBI Taxonomy" id="2932181"/>
    <lineage>
        <taxon>Bacteria</taxon>
        <taxon>Bacillati</taxon>
        <taxon>Actinomycetota</taxon>
        <taxon>Actinomycetes</taxon>
        <taxon>Bifidobacteriales</taxon>
        <taxon>Bifidobacteriaceae</taxon>
        <taxon>Bombiscardovia</taxon>
    </lineage>
</organism>
<feature type="transmembrane region" description="Helical" evidence="1">
    <location>
        <begin position="60"/>
        <end position="80"/>
    </location>
</feature>
<feature type="transmembrane region" description="Helical" evidence="1">
    <location>
        <begin position="186"/>
        <end position="204"/>
    </location>
</feature>
<evidence type="ECO:0000313" key="2">
    <source>
        <dbReference type="EMBL" id="BDR53489.1"/>
    </source>
</evidence>
<evidence type="ECO:0000256" key="1">
    <source>
        <dbReference type="SAM" id="Phobius"/>
    </source>
</evidence>
<dbReference type="Proteomes" id="UP001321766">
    <property type="component" value="Chromosome"/>
</dbReference>
<feature type="transmembrane region" description="Helical" evidence="1">
    <location>
        <begin position="92"/>
        <end position="116"/>
    </location>
</feature>
<name>A0ABN6SBK7_9BIFI</name>
<keyword evidence="3" id="KW-1185">Reference proteome</keyword>
<keyword evidence="1" id="KW-1133">Transmembrane helix</keyword>
<dbReference type="EMBL" id="AP026798">
    <property type="protein sequence ID" value="BDR53489.1"/>
    <property type="molecule type" value="Genomic_DNA"/>
</dbReference>